<dbReference type="EMBL" id="ML977564">
    <property type="protein sequence ID" value="KAF2005134.1"/>
    <property type="molecule type" value="Genomic_DNA"/>
</dbReference>
<dbReference type="OrthoDB" id="3684274at2759"/>
<proteinExistence type="predicted"/>
<protein>
    <submittedName>
        <fullName evidence="2">Uncharacterized protein</fullName>
    </submittedName>
</protein>
<feature type="region of interest" description="Disordered" evidence="1">
    <location>
        <begin position="43"/>
        <end position="88"/>
    </location>
</feature>
<evidence type="ECO:0000256" key="1">
    <source>
        <dbReference type="SAM" id="MobiDB-lite"/>
    </source>
</evidence>
<evidence type="ECO:0000313" key="3">
    <source>
        <dbReference type="Proteomes" id="UP000799779"/>
    </source>
</evidence>
<feature type="compositionally biased region" description="Polar residues" evidence="1">
    <location>
        <begin position="46"/>
        <end position="64"/>
    </location>
</feature>
<feature type="compositionally biased region" description="Basic and acidic residues" evidence="1">
    <location>
        <begin position="128"/>
        <end position="137"/>
    </location>
</feature>
<organism evidence="2 3">
    <name type="scientific">Amniculicola lignicola CBS 123094</name>
    <dbReference type="NCBI Taxonomy" id="1392246"/>
    <lineage>
        <taxon>Eukaryota</taxon>
        <taxon>Fungi</taxon>
        <taxon>Dikarya</taxon>
        <taxon>Ascomycota</taxon>
        <taxon>Pezizomycotina</taxon>
        <taxon>Dothideomycetes</taxon>
        <taxon>Pleosporomycetidae</taxon>
        <taxon>Pleosporales</taxon>
        <taxon>Amniculicolaceae</taxon>
        <taxon>Amniculicola</taxon>
    </lineage>
</organism>
<name>A0A6A5WVZ5_9PLEO</name>
<sequence>MYRMRCQRAIYVLSRPDEGIVHGKNRVQRIRVCNIRSDALGPMYQPTLQSPPNEGATNIATNAPSELDFDESSVGGTPSTTDQDEDDDDAYDSIDWARLLDYHKPHPDGFYQADLSTTLIARHLAERKAGHSVDKNGRKSTSRVTTPTSQQSSLLAHIHYKGLRVSQGVVNLIAESFLRSRFLQSVLDWVVANNQALSVIEGAAFRAMLKQAHPLAEAEL</sequence>
<reference evidence="2" key="1">
    <citation type="journal article" date="2020" name="Stud. Mycol.">
        <title>101 Dothideomycetes genomes: a test case for predicting lifestyles and emergence of pathogens.</title>
        <authorList>
            <person name="Haridas S."/>
            <person name="Albert R."/>
            <person name="Binder M."/>
            <person name="Bloem J."/>
            <person name="Labutti K."/>
            <person name="Salamov A."/>
            <person name="Andreopoulos B."/>
            <person name="Baker S."/>
            <person name="Barry K."/>
            <person name="Bills G."/>
            <person name="Bluhm B."/>
            <person name="Cannon C."/>
            <person name="Castanera R."/>
            <person name="Culley D."/>
            <person name="Daum C."/>
            <person name="Ezra D."/>
            <person name="Gonzalez J."/>
            <person name="Henrissat B."/>
            <person name="Kuo A."/>
            <person name="Liang C."/>
            <person name="Lipzen A."/>
            <person name="Lutzoni F."/>
            <person name="Magnuson J."/>
            <person name="Mondo S."/>
            <person name="Nolan M."/>
            <person name="Ohm R."/>
            <person name="Pangilinan J."/>
            <person name="Park H.-J."/>
            <person name="Ramirez L."/>
            <person name="Alfaro M."/>
            <person name="Sun H."/>
            <person name="Tritt A."/>
            <person name="Yoshinaga Y."/>
            <person name="Zwiers L.-H."/>
            <person name="Turgeon B."/>
            <person name="Goodwin S."/>
            <person name="Spatafora J."/>
            <person name="Crous P."/>
            <person name="Grigoriev I."/>
        </authorList>
    </citation>
    <scope>NUCLEOTIDE SEQUENCE</scope>
    <source>
        <strain evidence="2">CBS 123094</strain>
    </source>
</reference>
<feature type="region of interest" description="Disordered" evidence="1">
    <location>
        <begin position="128"/>
        <end position="148"/>
    </location>
</feature>
<gene>
    <name evidence="2" type="ORF">P154DRAFT_611636</name>
</gene>
<dbReference type="AlphaFoldDB" id="A0A6A5WVZ5"/>
<accession>A0A6A5WVZ5</accession>
<dbReference type="Proteomes" id="UP000799779">
    <property type="component" value="Unassembled WGS sequence"/>
</dbReference>
<evidence type="ECO:0000313" key="2">
    <source>
        <dbReference type="EMBL" id="KAF2005134.1"/>
    </source>
</evidence>
<keyword evidence="3" id="KW-1185">Reference proteome</keyword>